<dbReference type="PANTHER" id="PTHR42815">
    <property type="entry name" value="FAD-BINDING, PUTATIVE (AFU_ORTHOLOGUE AFUA_6G07600)-RELATED"/>
    <property type="match status" value="1"/>
</dbReference>
<protein>
    <submittedName>
        <fullName evidence="2">Pyridoxamine 5'-phosphate oxidase family protein</fullName>
    </submittedName>
</protein>
<gene>
    <name evidence="2" type="ORF">GLW04_02585</name>
</gene>
<dbReference type="SUPFAM" id="SSF50475">
    <property type="entry name" value="FMN-binding split barrel"/>
    <property type="match status" value="1"/>
</dbReference>
<evidence type="ECO:0000313" key="2">
    <source>
        <dbReference type="EMBL" id="MYL18758.1"/>
    </source>
</evidence>
<dbReference type="AlphaFoldDB" id="A0A845DNE9"/>
<dbReference type="InterPro" id="IPR024029">
    <property type="entry name" value="Pyridox_Oxase_FMN-dep"/>
</dbReference>
<dbReference type="RefSeq" id="WP_160835205.1">
    <property type="nucleotide sequence ID" value="NZ_WMET01000001.1"/>
</dbReference>
<sequence length="209" mass="23497">MYRFKKTISDEKEIRGLVGAPSDLVRNKVINSLDDGCMDFISKSPFLVLTTSGEKGQPDASPRGDHPGFVHILNEKQLVIPERPGNKRVDSLRNIIANPRAGLLFFIPGLGETLRIKGRAEIIQDPDVLKKMAVKNRLPELGIAVEVEECFIHCAKAFIRSKLWQPEAWIAEGKHPNAARMLFTHAKLPGSTMDSIQDRLDESYHNRLY</sequence>
<dbReference type="NCBIfam" id="TIGR04025">
    <property type="entry name" value="PPOX_FMN_DR2398"/>
    <property type="match status" value="1"/>
</dbReference>
<dbReference type="PANTHER" id="PTHR42815:SF2">
    <property type="entry name" value="FAD-BINDING, PUTATIVE (AFU_ORTHOLOGUE AFUA_6G07600)-RELATED"/>
    <property type="match status" value="1"/>
</dbReference>
<evidence type="ECO:0000313" key="3">
    <source>
        <dbReference type="Proteomes" id="UP000460949"/>
    </source>
</evidence>
<feature type="domain" description="Pyridoxamine 5'-phosphate oxidase N-terminal" evidence="1">
    <location>
        <begin position="35"/>
        <end position="134"/>
    </location>
</feature>
<dbReference type="Gene3D" id="2.30.110.10">
    <property type="entry name" value="Electron Transport, Fmn-binding Protein, Chain A"/>
    <property type="match status" value="1"/>
</dbReference>
<dbReference type="InterPro" id="IPR011576">
    <property type="entry name" value="Pyridox_Oxase_N"/>
</dbReference>
<evidence type="ECO:0000259" key="1">
    <source>
        <dbReference type="Pfam" id="PF01243"/>
    </source>
</evidence>
<dbReference type="EMBL" id="WMET01000001">
    <property type="protein sequence ID" value="MYL18758.1"/>
    <property type="molecule type" value="Genomic_DNA"/>
</dbReference>
<name>A0A845DNE9_9BACI</name>
<dbReference type="Pfam" id="PF01243">
    <property type="entry name" value="PNPOx_N"/>
    <property type="match status" value="1"/>
</dbReference>
<proteinExistence type="predicted"/>
<comment type="caution">
    <text evidence="2">The sequence shown here is derived from an EMBL/GenBank/DDBJ whole genome shotgun (WGS) entry which is preliminary data.</text>
</comment>
<accession>A0A845DNE9</accession>
<dbReference type="Proteomes" id="UP000460949">
    <property type="component" value="Unassembled WGS sequence"/>
</dbReference>
<reference evidence="2 3" key="1">
    <citation type="submission" date="2019-11" db="EMBL/GenBank/DDBJ databases">
        <title>Genome sequences of 17 halophilic strains isolated from different environments.</title>
        <authorList>
            <person name="Furrow R.E."/>
        </authorList>
    </citation>
    <scope>NUCLEOTIDE SEQUENCE [LARGE SCALE GENOMIC DNA]</scope>
    <source>
        <strain evidence="2 3">22511_23_Filter</strain>
    </source>
</reference>
<dbReference type="InterPro" id="IPR012349">
    <property type="entry name" value="Split_barrel_FMN-bd"/>
</dbReference>
<organism evidence="2 3">
    <name type="scientific">Halobacillus litoralis</name>
    <dbReference type="NCBI Taxonomy" id="45668"/>
    <lineage>
        <taxon>Bacteria</taxon>
        <taxon>Bacillati</taxon>
        <taxon>Bacillota</taxon>
        <taxon>Bacilli</taxon>
        <taxon>Bacillales</taxon>
        <taxon>Bacillaceae</taxon>
        <taxon>Halobacillus</taxon>
    </lineage>
</organism>